<gene>
    <name evidence="3 4" type="primary">CTU2</name>
    <name evidence="3" type="synonym">NCS2</name>
    <name evidence="4" type="ORF">HK097_008365</name>
</gene>
<evidence type="ECO:0000256" key="3">
    <source>
        <dbReference type="HAMAP-Rule" id="MF_03054"/>
    </source>
</evidence>
<dbReference type="InterPro" id="IPR019407">
    <property type="entry name" value="CTU2"/>
</dbReference>
<dbReference type="GO" id="GO:0005829">
    <property type="term" value="C:cytosol"/>
    <property type="evidence" value="ECO:0007669"/>
    <property type="project" value="TreeGrafter"/>
</dbReference>
<comment type="caution">
    <text evidence="4">The sequence shown here is derived from an EMBL/GenBank/DDBJ whole genome shotgun (WGS) entry which is preliminary data.</text>
</comment>
<organism evidence="4 5">
    <name type="scientific">Rhizophlyctis rosea</name>
    <dbReference type="NCBI Taxonomy" id="64517"/>
    <lineage>
        <taxon>Eukaryota</taxon>
        <taxon>Fungi</taxon>
        <taxon>Fungi incertae sedis</taxon>
        <taxon>Chytridiomycota</taxon>
        <taxon>Chytridiomycota incertae sedis</taxon>
        <taxon>Chytridiomycetes</taxon>
        <taxon>Rhizophlyctidales</taxon>
        <taxon>Rhizophlyctidaceae</taxon>
        <taxon>Rhizophlyctis</taxon>
    </lineage>
</organism>
<reference evidence="4" key="1">
    <citation type="submission" date="2020-05" db="EMBL/GenBank/DDBJ databases">
        <title>Phylogenomic resolution of chytrid fungi.</title>
        <authorList>
            <person name="Stajich J.E."/>
            <person name="Amses K."/>
            <person name="Simmons R."/>
            <person name="Seto K."/>
            <person name="Myers J."/>
            <person name="Bonds A."/>
            <person name="Quandt C.A."/>
            <person name="Barry K."/>
            <person name="Liu P."/>
            <person name="Grigoriev I."/>
            <person name="Longcore J.E."/>
            <person name="James T.Y."/>
        </authorList>
    </citation>
    <scope>NUCLEOTIDE SEQUENCE</scope>
    <source>
        <strain evidence="4">JEL0318</strain>
    </source>
</reference>
<comment type="pathway">
    <text evidence="3">tRNA modification; 5-methoxycarbonylmethyl-2-thiouridine-tRNA biosynthesis.</text>
</comment>
<dbReference type="HAMAP" id="MF_03054">
    <property type="entry name" value="CTU2"/>
    <property type="match status" value="1"/>
</dbReference>
<keyword evidence="5" id="KW-1185">Reference proteome</keyword>
<dbReference type="PANTHER" id="PTHR20882:SF14">
    <property type="entry name" value="CYTOPLASMIC TRNA 2-THIOLATION PROTEIN 2"/>
    <property type="match status" value="1"/>
</dbReference>
<sequence length="408" mass="44648">MRATKVGVGKKVLVGFSGGLSSRVLLHHICAFHAVDPRKNRKFSGLTICHVDQRAIVGGENHTETLRSIVESYGHSLAVIPLEDIFGDDSRTFVQTQSGNEDTLSLHVKGVTSSAGSKVEKLQRCFTSIGKLSSKEDLLHYLTMQLLYETARSTQCSAVILGDNSTRVAIRVMTQISKGRGFSMPLDVASESTWLPDLMLLRPLRDVDSKEIALCNQYENLKSVHVPNLTTGMPVKSSIDRLTEDFITGLQRDFPSTVSTVARTAFKTPTRWNAEGVERCALCNGPIPPDAINWRSRHTVSSFSTSTTTSTTSPPPTDATCSTDCGITGSCCSPTPTSSDPFDLALHLCYGCQNFIRDARDEAELVKKRGGEVVPVTLPGYVGETVDKARGREWMRKEIGEFLVEDDE</sequence>
<protein>
    <recommendedName>
        <fullName evidence="3">Cytoplasmic tRNA 2-thiolation protein 2</fullName>
    </recommendedName>
</protein>
<dbReference type="Gene3D" id="3.40.50.620">
    <property type="entry name" value="HUPs"/>
    <property type="match status" value="1"/>
</dbReference>
<dbReference type="SUPFAM" id="SSF52402">
    <property type="entry name" value="Adenine nucleotide alpha hydrolases-like"/>
    <property type="match status" value="1"/>
</dbReference>
<evidence type="ECO:0000256" key="2">
    <source>
        <dbReference type="ARBA" id="ARBA00022694"/>
    </source>
</evidence>
<evidence type="ECO:0000256" key="1">
    <source>
        <dbReference type="ARBA" id="ARBA00022490"/>
    </source>
</evidence>
<dbReference type="InterPro" id="IPR014729">
    <property type="entry name" value="Rossmann-like_a/b/a_fold"/>
</dbReference>
<dbReference type="Proteomes" id="UP001212841">
    <property type="component" value="Unassembled WGS sequence"/>
</dbReference>
<dbReference type="AlphaFoldDB" id="A0AAD5X5H4"/>
<keyword evidence="2 3" id="KW-0819">tRNA processing</keyword>
<proteinExistence type="inferred from homology"/>
<dbReference type="GO" id="GO:0000049">
    <property type="term" value="F:tRNA binding"/>
    <property type="evidence" value="ECO:0007669"/>
    <property type="project" value="InterPro"/>
</dbReference>
<comment type="similarity">
    <text evidence="3">Belongs to the CTU2/NCS2 family.</text>
</comment>
<dbReference type="PANTHER" id="PTHR20882">
    <property type="entry name" value="CYTOPLASMIC TRNA 2-THIOLATION PROTEIN 2"/>
    <property type="match status" value="1"/>
</dbReference>
<dbReference type="GO" id="GO:0016779">
    <property type="term" value="F:nucleotidyltransferase activity"/>
    <property type="evidence" value="ECO:0007669"/>
    <property type="project" value="UniProtKB-UniRule"/>
</dbReference>
<evidence type="ECO:0000313" key="4">
    <source>
        <dbReference type="EMBL" id="KAJ3056025.1"/>
    </source>
</evidence>
<evidence type="ECO:0000313" key="5">
    <source>
        <dbReference type="Proteomes" id="UP001212841"/>
    </source>
</evidence>
<dbReference type="Pfam" id="PF10288">
    <property type="entry name" value="CTU2"/>
    <property type="match status" value="1"/>
</dbReference>
<dbReference type="EMBL" id="JADGJD010000049">
    <property type="protein sequence ID" value="KAJ3056025.1"/>
    <property type="molecule type" value="Genomic_DNA"/>
</dbReference>
<keyword evidence="1 3" id="KW-0963">Cytoplasm</keyword>
<comment type="function">
    <text evidence="3">Plays a central role in 2-thiolation of mcm(5)S(2)U at tRNA wobble positions of tRNA(Lys), tRNA(Glu) and tRNA(Gln). May act by forming a heterodimer with NCS6 that ligates sulfur from thiocarboxylated URM1 onto the uridine of tRNAs at wobble position. Prior mcm(5) tRNA modification by the elongator complex is required for 2-thiolation. May also be involved in protein urmylation.</text>
</comment>
<dbReference type="GO" id="GO:0016783">
    <property type="term" value="F:sulfurtransferase activity"/>
    <property type="evidence" value="ECO:0007669"/>
    <property type="project" value="TreeGrafter"/>
</dbReference>
<accession>A0AAD5X5H4</accession>
<comment type="subcellular location">
    <subcellularLocation>
        <location evidence="3">Cytoplasm</location>
    </subcellularLocation>
</comment>
<dbReference type="GO" id="GO:0032447">
    <property type="term" value="P:protein urmylation"/>
    <property type="evidence" value="ECO:0007669"/>
    <property type="project" value="UniProtKB-UniRule"/>
</dbReference>
<dbReference type="GO" id="GO:0002143">
    <property type="term" value="P:tRNA wobble position uridine thiolation"/>
    <property type="evidence" value="ECO:0007669"/>
    <property type="project" value="TreeGrafter"/>
</dbReference>
<name>A0AAD5X5H4_9FUNG</name>